<comment type="caution">
    <text evidence="2">The sequence shown here is derived from an EMBL/GenBank/DDBJ whole genome shotgun (WGS) entry which is preliminary data.</text>
</comment>
<keyword evidence="3" id="KW-1185">Reference proteome</keyword>
<accession>A0A401TW35</accession>
<dbReference type="Proteomes" id="UP000287033">
    <property type="component" value="Unassembled WGS sequence"/>
</dbReference>
<feature type="region of interest" description="Disordered" evidence="1">
    <location>
        <begin position="1"/>
        <end position="43"/>
    </location>
</feature>
<protein>
    <submittedName>
        <fullName evidence="2">Uncharacterized protein</fullName>
    </submittedName>
</protein>
<name>A0A401TW35_CHIPU</name>
<feature type="non-terminal residue" evidence="2">
    <location>
        <position position="1"/>
    </location>
</feature>
<gene>
    <name evidence="2" type="ORF">chiPu_0030805</name>
</gene>
<proteinExistence type="predicted"/>
<sequence length="74" mass="8602">DPRVHQLQLRRIERVLHRKPGREDRQQEERERDRGSDHRQFGAAERIENVAVERALEPAGSRLVVLRAIGDDGV</sequence>
<evidence type="ECO:0000313" key="3">
    <source>
        <dbReference type="Proteomes" id="UP000287033"/>
    </source>
</evidence>
<reference evidence="2 3" key="1">
    <citation type="journal article" date="2018" name="Nat. Ecol. Evol.">
        <title>Shark genomes provide insights into elasmobranch evolution and the origin of vertebrates.</title>
        <authorList>
            <person name="Hara Y"/>
            <person name="Yamaguchi K"/>
            <person name="Onimaru K"/>
            <person name="Kadota M"/>
            <person name="Koyanagi M"/>
            <person name="Keeley SD"/>
            <person name="Tatsumi K"/>
            <person name="Tanaka K"/>
            <person name="Motone F"/>
            <person name="Kageyama Y"/>
            <person name="Nozu R"/>
            <person name="Adachi N"/>
            <person name="Nishimura O"/>
            <person name="Nakagawa R"/>
            <person name="Tanegashima C"/>
            <person name="Kiyatake I"/>
            <person name="Matsumoto R"/>
            <person name="Murakumo K"/>
            <person name="Nishida K"/>
            <person name="Terakita A"/>
            <person name="Kuratani S"/>
            <person name="Sato K"/>
            <person name="Hyodo S Kuraku.S."/>
        </authorList>
    </citation>
    <scope>NUCLEOTIDE SEQUENCE [LARGE SCALE GENOMIC DNA]</scope>
</reference>
<dbReference type="AlphaFoldDB" id="A0A401TW35"/>
<dbReference type="EMBL" id="BEZZ01193497">
    <property type="protein sequence ID" value="GCC46871.1"/>
    <property type="molecule type" value="Genomic_DNA"/>
</dbReference>
<evidence type="ECO:0000256" key="1">
    <source>
        <dbReference type="SAM" id="MobiDB-lite"/>
    </source>
</evidence>
<organism evidence="2 3">
    <name type="scientific">Chiloscyllium punctatum</name>
    <name type="common">Brownbanded bambooshark</name>
    <name type="synonym">Hemiscyllium punctatum</name>
    <dbReference type="NCBI Taxonomy" id="137246"/>
    <lineage>
        <taxon>Eukaryota</taxon>
        <taxon>Metazoa</taxon>
        <taxon>Chordata</taxon>
        <taxon>Craniata</taxon>
        <taxon>Vertebrata</taxon>
        <taxon>Chondrichthyes</taxon>
        <taxon>Elasmobranchii</taxon>
        <taxon>Galeomorphii</taxon>
        <taxon>Galeoidea</taxon>
        <taxon>Orectolobiformes</taxon>
        <taxon>Hemiscylliidae</taxon>
        <taxon>Chiloscyllium</taxon>
    </lineage>
</organism>
<evidence type="ECO:0000313" key="2">
    <source>
        <dbReference type="EMBL" id="GCC46871.1"/>
    </source>
</evidence>